<sequence length="389" mass="43231">MCGKQFFVKFIVCLAVFLCAGVVLAQGEIKIGAVQPITGRFAFAGVNINAGLEDALMMANEEGGINGKKIKYIMEDGQYQLDVAIAAFKRIMSRDNPLIMYGESTGLGKAMAPEIKDRFKILYSSTSFSSELADAANNPYIFVPGPTYSDMFGVLLNYIAKEKPGAKVAFFYSDTEFGKDPIPYARELCKKLKLDLVAEEVAPVGAVDVTSQVLDLKRKNPDFVIFQGYVMAPVATVIKQCRDFGMKCQFMGTFWGASKMLIDNLGPLAEGYLAVNPYMYWWNEDVPMIKKIRAYSQKVHPDVKYRDNSYMQAFMTGLIFIECLKRADKAGQLNGEGLVKALASIKDFDSGGLSAPYTIKNNKFPVARVWKVNVEKKIFEPASDWMTVE</sequence>
<evidence type="ECO:0000256" key="5">
    <source>
        <dbReference type="SAM" id="SignalP"/>
    </source>
</evidence>
<dbReference type="Pfam" id="PF13458">
    <property type="entry name" value="Peripla_BP_6"/>
    <property type="match status" value="1"/>
</dbReference>
<evidence type="ECO:0000256" key="3">
    <source>
        <dbReference type="ARBA" id="ARBA00022729"/>
    </source>
</evidence>
<gene>
    <name evidence="7" type="ORF">ENV54_04215</name>
</gene>
<dbReference type="InterPro" id="IPR028082">
    <property type="entry name" value="Peripla_BP_I"/>
</dbReference>
<dbReference type="Gene3D" id="3.40.50.2300">
    <property type="match status" value="2"/>
</dbReference>
<dbReference type="InterPro" id="IPR000709">
    <property type="entry name" value="Leu_Ile_Val-bd"/>
</dbReference>
<dbReference type="PRINTS" id="PR00337">
    <property type="entry name" value="LEUILEVALBP"/>
</dbReference>
<dbReference type="InterPro" id="IPR028081">
    <property type="entry name" value="Leu-bd"/>
</dbReference>
<accession>A0A7C4AR20</accession>
<proteinExistence type="inferred from homology"/>
<feature type="signal peptide" evidence="5">
    <location>
        <begin position="1"/>
        <end position="25"/>
    </location>
</feature>
<dbReference type="GO" id="GO:0006865">
    <property type="term" value="P:amino acid transport"/>
    <property type="evidence" value="ECO:0007669"/>
    <property type="project" value="UniProtKB-KW"/>
</dbReference>
<dbReference type="EMBL" id="DTGT01000132">
    <property type="protein sequence ID" value="HGH60486.1"/>
    <property type="molecule type" value="Genomic_DNA"/>
</dbReference>
<evidence type="ECO:0000259" key="6">
    <source>
        <dbReference type="Pfam" id="PF13458"/>
    </source>
</evidence>
<keyword evidence="4" id="KW-0029">Amino-acid transport</keyword>
<reference evidence="7" key="1">
    <citation type="journal article" date="2020" name="mSystems">
        <title>Genome- and Community-Level Interaction Insights into Carbon Utilization and Element Cycling Functions of Hydrothermarchaeota in Hydrothermal Sediment.</title>
        <authorList>
            <person name="Zhou Z."/>
            <person name="Liu Y."/>
            <person name="Xu W."/>
            <person name="Pan J."/>
            <person name="Luo Z.H."/>
            <person name="Li M."/>
        </authorList>
    </citation>
    <scope>NUCLEOTIDE SEQUENCE [LARGE SCALE GENOMIC DNA]</scope>
    <source>
        <strain evidence="7">SpSt-769</strain>
    </source>
</reference>
<feature type="domain" description="Leucine-binding protein" evidence="6">
    <location>
        <begin position="28"/>
        <end position="375"/>
    </location>
</feature>
<comment type="similarity">
    <text evidence="1">Belongs to the leucine-binding protein family.</text>
</comment>
<feature type="chain" id="PRO_5027639458" evidence="5">
    <location>
        <begin position="26"/>
        <end position="389"/>
    </location>
</feature>
<dbReference type="CDD" id="cd06334">
    <property type="entry name" value="PBP1_ABC_ligand_binding-like"/>
    <property type="match status" value="1"/>
</dbReference>
<comment type="caution">
    <text evidence="7">The sequence shown here is derived from an EMBL/GenBank/DDBJ whole genome shotgun (WGS) entry which is preliminary data.</text>
</comment>
<organism evidence="7">
    <name type="scientific">Desulfomonile tiedjei</name>
    <dbReference type="NCBI Taxonomy" id="2358"/>
    <lineage>
        <taxon>Bacteria</taxon>
        <taxon>Pseudomonadati</taxon>
        <taxon>Thermodesulfobacteriota</taxon>
        <taxon>Desulfomonilia</taxon>
        <taxon>Desulfomonilales</taxon>
        <taxon>Desulfomonilaceae</taxon>
        <taxon>Desulfomonile</taxon>
    </lineage>
</organism>
<evidence type="ECO:0000313" key="7">
    <source>
        <dbReference type="EMBL" id="HGH60486.1"/>
    </source>
</evidence>
<keyword evidence="3 5" id="KW-0732">Signal</keyword>
<protein>
    <submittedName>
        <fullName evidence="7">Amino acid ABC transporter substrate-binding protein</fullName>
    </submittedName>
</protein>
<dbReference type="PANTHER" id="PTHR47235:SF1">
    <property type="entry name" value="BLR6548 PROTEIN"/>
    <property type="match status" value="1"/>
</dbReference>
<name>A0A7C4AR20_9BACT</name>
<evidence type="ECO:0000256" key="4">
    <source>
        <dbReference type="ARBA" id="ARBA00022970"/>
    </source>
</evidence>
<evidence type="ECO:0000256" key="2">
    <source>
        <dbReference type="ARBA" id="ARBA00022448"/>
    </source>
</evidence>
<keyword evidence="2" id="KW-0813">Transport</keyword>
<dbReference type="SUPFAM" id="SSF53822">
    <property type="entry name" value="Periplasmic binding protein-like I"/>
    <property type="match status" value="1"/>
</dbReference>
<dbReference type="AlphaFoldDB" id="A0A7C4AR20"/>
<dbReference type="PANTHER" id="PTHR47235">
    <property type="entry name" value="BLR6548 PROTEIN"/>
    <property type="match status" value="1"/>
</dbReference>
<evidence type="ECO:0000256" key="1">
    <source>
        <dbReference type="ARBA" id="ARBA00010062"/>
    </source>
</evidence>